<dbReference type="SUPFAM" id="SSF109998">
    <property type="entry name" value="Triger factor/SurA peptide-binding domain-like"/>
    <property type="match status" value="1"/>
</dbReference>
<keyword evidence="1" id="KW-0732">Signal</keyword>
<dbReference type="InterPro" id="IPR050245">
    <property type="entry name" value="PrsA_foldase"/>
</dbReference>
<dbReference type="PANTHER" id="PTHR47245:SF2">
    <property type="entry name" value="PEPTIDYL-PROLYL CIS-TRANS ISOMERASE HP_0175-RELATED"/>
    <property type="match status" value="1"/>
</dbReference>
<dbReference type="AlphaFoldDB" id="A0A1I3DZM9"/>
<dbReference type="RefSeq" id="WP_093371622.1">
    <property type="nucleotide sequence ID" value="NZ_FOQA01000004.1"/>
</dbReference>
<dbReference type="OrthoDB" id="9828107at2"/>
<dbReference type="STRING" id="69895.SAMN05192551_104168"/>
<organism evidence="2 3">
    <name type="scientific">Tindallia magadiensis</name>
    <dbReference type="NCBI Taxonomy" id="69895"/>
    <lineage>
        <taxon>Bacteria</taxon>
        <taxon>Bacillati</taxon>
        <taxon>Bacillota</taxon>
        <taxon>Clostridia</taxon>
        <taxon>Peptostreptococcales</taxon>
        <taxon>Tindalliaceae</taxon>
        <taxon>Tindallia</taxon>
    </lineage>
</organism>
<evidence type="ECO:0000256" key="1">
    <source>
        <dbReference type="SAM" id="SignalP"/>
    </source>
</evidence>
<dbReference type="InterPro" id="IPR027304">
    <property type="entry name" value="Trigger_fact/SurA_dom_sf"/>
</dbReference>
<name>A0A1I3DZM9_9FIRM</name>
<dbReference type="Pfam" id="PF13624">
    <property type="entry name" value="SurA_N_3"/>
    <property type="match status" value="1"/>
</dbReference>
<proteinExistence type="predicted"/>
<reference evidence="3" key="1">
    <citation type="submission" date="2016-10" db="EMBL/GenBank/DDBJ databases">
        <authorList>
            <person name="Varghese N."/>
            <person name="Submissions S."/>
        </authorList>
    </citation>
    <scope>NUCLEOTIDE SEQUENCE [LARGE SCALE GENOMIC DNA]</scope>
    <source>
        <strain evidence="3">Z-7934</strain>
    </source>
</reference>
<dbReference type="PANTHER" id="PTHR47245">
    <property type="entry name" value="PEPTIDYLPROLYL ISOMERASE"/>
    <property type="match status" value="1"/>
</dbReference>
<dbReference type="Gene3D" id="1.10.4030.10">
    <property type="entry name" value="Porin chaperone SurA, peptide-binding domain"/>
    <property type="match status" value="1"/>
</dbReference>
<evidence type="ECO:0000313" key="2">
    <source>
        <dbReference type="EMBL" id="SFH91911.1"/>
    </source>
</evidence>
<feature type="chain" id="PRO_5038358877" evidence="1">
    <location>
        <begin position="24"/>
        <end position="250"/>
    </location>
</feature>
<keyword evidence="3" id="KW-1185">Reference proteome</keyword>
<sequence length="250" mass="29411">MKQKKKTLLMLALVFLLVITACGNSEGVAEESEETQEDLGEVVATVNGENIYESTFQRQVDRMISANEQQGMSFEGEEGEMVKAQIEDQVMDYLVQQEVLLQEARTRQLKASEEEIDDEMEMIRGQFETEEEYEQALEENLFTEEELRNTIKAELTIETLLESESPEIEIEEEEIQEYYSFYEMQHEQQMAMIQQEGVELSDEEMEMMKLPSYEEMEEDLRQQITMQKQQEYHMLLVEELMENSEIDILI</sequence>
<gene>
    <name evidence="2" type="ORF">SAMN05192551_104168</name>
</gene>
<dbReference type="PROSITE" id="PS51257">
    <property type="entry name" value="PROKAR_LIPOPROTEIN"/>
    <property type="match status" value="1"/>
</dbReference>
<dbReference type="EMBL" id="FOQA01000004">
    <property type="protein sequence ID" value="SFH91911.1"/>
    <property type="molecule type" value="Genomic_DNA"/>
</dbReference>
<protein>
    <submittedName>
        <fullName evidence="2">SurA N-terminal domain-containing protein</fullName>
    </submittedName>
</protein>
<feature type="signal peptide" evidence="1">
    <location>
        <begin position="1"/>
        <end position="23"/>
    </location>
</feature>
<accession>A0A1I3DZM9</accession>
<dbReference type="Proteomes" id="UP000199287">
    <property type="component" value="Unassembled WGS sequence"/>
</dbReference>
<evidence type="ECO:0000313" key="3">
    <source>
        <dbReference type="Proteomes" id="UP000199287"/>
    </source>
</evidence>